<comment type="caution">
    <text evidence="3">The sequence shown here is derived from an EMBL/GenBank/DDBJ whole genome shotgun (WGS) entry which is preliminary data.</text>
</comment>
<name>A0ABN2APX6_9ACTN</name>
<keyword evidence="2" id="KW-0472">Membrane</keyword>
<gene>
    <name evidence="3" type="ORF">GCM10009788_29540</name>
</gene>
<dbReference type="EMBL" id="BAAAOR010000024">
    <property type="protein sequence ID" value="GAA1523835.1"/>
    <property type="molecule type" value="Genomic_DNA"/>
</dbReference>
<keyword evidence="2" id="KW-0812">Transmembrane</keyword>
<organism evidence="3 4">
    <name type="scientific">Nocardioides humi</name>
    <dbReference type="NCBI Taxonomy" id="449461"/>
    <lineage>
        <taxon>Bacteria</taxon>
        <taxon>Bacillati</taxon>
        <taxon>Actinomycetota</taxon>
        <taxon>Actinomycetes</taxon>
        <taxon>Propionibacteriales</taxon>
        <taxon>Nocardioidaceae</taxon>
        <taxon>Nocardioides</taxon>
    </lineage>
</organism>
<dbReference type="RefSeq" id="WP_141002952.1">
    <property type="nucleotide sequence ID" value="NZ_BAAAOR010000024.1"/>
</dbReference>
<keyword evidence="2" id="KW-1133">Transmembrane helix</keyword>
<proteinExistence type="predicted"/>
<keyword evidence="4" id="KW-1185">Reference proteome</keyword>
<feature type="region of interest" description="Disordered" evidence="1">
    <location>
        <begin position="25"/>
        <end position="74"/>
    </location>
</feature>
<dbReference type="Proteomes" id="UP001500842">
    <property type="component" value="Unassembled WGS sequence"/>
</dbReference>
<feature type="transmembrane region" description="Helical" evidence="2">
    <location>
        <begin position="108"/>
        <end position="126"/>
    </location>
</feature>
<protein>
    <submittedName>
        <fullName evidence="3">Uncharacterized protein</fullName>
    </submittedName>
</protein>
<evidence type="ECO:0000313" key="4">
    <source>
        <dbReference type="Proteomes" id="UP001500842"/>
    </source>
</evidence>
<feature type="compositionally biased region" description="Acidic residues" evidence="1">
    <location>
        <begin position="28"/>
        <end position="61"/>
    </location>
</feature>
<feature type="transmembrane region" description="Helical" evidence="2">
    <location>
        <begin position="82"/>
        <end position="102"/>
    </location>
</feature>
<sequence length="142" mass="15826">MQREDPDHQDDAAWQAIVDNYGDRVELDAAEDDPGPADDDDRYDDSYDDDTYDDSYDDLDQADDRFVPGQPPPVPLPPPDRLLAWLGVFGSPTVLLVFVVLGIGMPTWLGWLLVGGFVIGFCYLVIRMPGSPRDPWDDGARV</sequence>
<accession>A0ABN2APX6</accession>
<reference evidence="3 4" key="1">
    <citation type="journal article" date="2019" name="Int. J. Syst. Evol. Microbiol.">
        <title>The Global Catalogue of Microorganisms (GCM) 10K type strain sequencing project: providing services to taxonomists for standard genome sequencing and annotation.</title>
        <authorList>
            <consortium name="The Broad Institute Genomics Platform"/>
            <consortium name="The Broad Institute Genome Sequencing Center for Infectious Disease"/>
            <person name="Wu L."/>
            <person name="Ma J."/>
        </authorList>
    </citation>
    <scope>NUCLEOTIDE SEQUENCE [LARGE SCALE GENOMIC DNA]</scope>
    <source>
        <strain evidence="3 4">JCM 14942</strain>
    </source>
</reference>
<evidence type="ECO:0000256" key="1">
    <source>
        <dbReference type="SAM" id="MobiDB-lite"/>
    </source>
</evidence>
<evidence type="ECO:0000256" key="2">
    <source>
        <dbReference type="SAM" id="Phobius"/>
    </source>
</evidence>
<evidence type="ECO:0000313" key="3">
    <source>
        <dbReference type="EMBL" id="GAA1523835.1"/>
    </source>
</evidence>